<name>A0ABS7F558_9PROT</name>
<feature type="region of interest" description="Disordered" evidence="14">
    <location>
        <begin position="460"/>
        <end position="494"/>
    </location>
</feature>
<proteinExistence type="inferred from homology"/>
<dbReference type="Pfam" id="PF13541">
    <property type="entry name" value="ChlI"/>
    <property type="match status" value="1"/>
</dbReference>
<dbReference type="InterPro" id="IPR004504">
    <property type="entry name" value="DNA_repair_RadA"/>
</dbReference>
<dbReference type="InterPro" id="IPR003593">
    <property type="entry name" value="AAA+_ATPase"/>
</dbReference>
<dbReference type="Proteomes" id="UP001519924">
    <property type="component" value="Unassembled WGS sequence"/>
</dbReference>
<evidence type="ECO:0000256" key="14">
    <source>
        <dbReference type="SAM" id="MobiDB-lite"/>
    </source>
</evidence>
<dbReference type="Gene3D" id="3.30.230.10">
    <property type="match status" value="1"/>
</dbReference>
<dbReference type="InterPro" id="IPR020568">
    <property type="entry name" value="Ribosomal_Su5_D2-typ_SF"/>
</dbReference>
<reference evidence="16 17" key="1">
    <citation type="submission" date="2021-08" db="EMBL/GenBank/DDBJ databases">
        <title>Caldovatus sediminis gen. nov., sp. nov., a moderately thermophilic bacterium isolated from a hot spring.</title>
        <authorList>
            <person name="Hu C.-J."/>
            <person name="Li W.-J."/>
            <person name="Xian W.-D."/>
        </authorList>
    </citation>
    <scope>NUCLEOTIDE SEQUENCE [LARGE SCALE GENOMIC DNA]</scope>
    <source>
        <strain evidence="16 17">SYSU G05006</strain>
    </source>
</reference>
<keyword evidence="5" id="KW-0378">Hydrolase</keyword>
<dbReference type="Pfam" id="PF13481">
    <property type="entry name" value="AAA_25"/>
    <property type="match status" value="1"/>
</dbReference>
<sequence length="494" mass="51158">MAKDRSRYVCQACGAPHPKWQGRCDACGEWNTLAEEAPEPRPAGPAAKAGAGRRLEFVGLKGRSAPPARIATGLAELDRVLGGGFVPGSAVLVGGDPGIGKSTILLQAAARVAAGRRALYVSGEEAVEQVRLRALRLGLADSPLGLACATSLRDIAASLAQERDAALVVMDSIQTVWLDSLDSAPGTVSQVRACAAELIRLAKARGFALVLVGHVTKEGTLAGPRVLEHMVDATLYFEGDRGHQFRILRAVKNRFGATDEIGVFEMTERGLVEVPNPSALFLAERRGNVSGSAVFAGLEGTRPVLVEVQALLSPSAGGSPRRSVVGWDSGRLAMLLAVLEARCGLSLGQNDVYLNIAGGLRIAEPAADLAVAAALVSAATDRPTDPGMVYFGEVGLSGEVRQVAQAEARLREAEKLGFAAATLPRRLARGGGRAPAAPAGLTLHEIGHIADLVAPFAAAARRPREAGPEAAAPPPRGLDPPAGGGHPRAVRTAT</sequence>
<feature type="region of interest" description="Lon-protease-like" evidence="11">
    <location>
        <begin position="351"/>
        <end position="494"/>
    </location>
</feature>
<evidence type="ECO:0000256" key="11">
    <source>
        <dbReference type="HAMAP-Rule" id="MF_01498"/>
    </source>
</evidence>
<feature type="domain" description="RecA family profile 1" evidence="15">
    <location>
        <begin position="66"/>
        <end position="215"/>
    </location>
</feature>
<dbReference type="Pfam" id="PF18073">
    <property type="entry name" value="Zn_ribbon_LapB"/>
    <property type="match status" value="1"/>
</dbReference>
<evidence type="ECO:0000256" key="6">
    <source>
        <dbReference type="ARBA" id="ARBA00022833"/>
    </source>
</evidence>
<keyword evidence="8 11" id="KW-0346">Stress response</keyword>
<evidence type="ECO:0000313" key="17">
    <source>
        <dbReference type="Proteomes" id="UP001519924"/>
    </source>
</evidence>
<dbReference type="PRINTS" id="PR01874">
    <property type="entry name" value="DNAREPAIRADA"/>
</dbReference>
<dbReference type="PANTHER" id="PTHR32472:SF10">
    <property type="entry name" value="DNA REPAIR PROTEIN RADA-LIKE PROTEIN"/>
    <property type="match status" value="1"/>
</dbReference>
<comment type="domain">
    <text evidence="11">The middle region has homology to RecA with ATPase motifs including the RadA KNRFG motif, while the C-terminus is homologous to Lon protease.</text>
</comment>
<keyword evidence="3 11" id="KW-0227">DNA damage</keyword>
<dbReference type="Gene3D" id="3.40.50.300">
    <property type="entry name" value="P-loop containing nucleotide triphosphate hydrolases"/>
    <property type="match status" value="1"/>
</dbReference>
<gene>
    <name evidence="11 16" type="primary">radA</name>
    <name evidence="16" type="ORF">K1J50_14895</name>
</gene>
<organism evidence="16 17">
    <name type="scientific">Caldovatus aquaticus</name>
    <dbReference type="NCBI Taxonomy" id="2865671"/>
    <lineage>
        <taxon>Bacteria</taxon>
        <taxon>Pseudomonadati</taxon>
        <taxon>Pseudomonadota</taxon>
        <taxon>Alphaproteobacteria</taxon>
        <taxon>Acetobacterales</taxon>
        <taxon>Roseomonadaceae</taxon>
        <taxon>Caldovatus</taxon>
    </lineage>
</organism>
<keyword evidence="2 11" id="KW-0547">Nucleotide-binding</keyword>
<evidence type="ECO:0000256" key="5">
    <source>
        <dbReference type="ARBA" id="ARBA00022801"/>
    </source>
</evidence>
<comment type="similarity">
    <text evidence="11 13">Belongs to the RecA family. RadA subfamily.</text>
</comment>
<dbReference type="RefSeq" id="WP_220118557.1">
    <property type="nucleotide sequence ID" value="NZ_JAHZUY010000052.1"/>
</dbReference>
<keyword evidence="9 11" id="KW-0238">DNA-binding</keyword>
<evidence type="ECO:0000256" key="2">
    <source>
        <dbReference type="ARBA" id="ARBA00022741"/>
    </source>
</evidence>
<keyword evidence="17" id="KW-1185">Reference proteome</keyword>
<evidence type="ECO:0000256" key="1">
    <source>
        <dbReference type="ARBA" id="ARBA00022723"/>
    </source>
</evidence>
<evidence type="ECO:0000256" key="10">
    <source>
        <dbReference type="ARBA" id="ARBA00023204"/>
    </source>
</evidence>
<keyword evidence="4 13" id="KW-0863">Zinc-finger</keyword>
<dbReference type="CDD" id="cd01121">
    <property type="entry name" value="RadA_SMS_N"/>
    <property type="match status" value="1"/>
</dbReference>
<protein>
    <recommendedName>
        <fullName evidence="11 12">DNA repair protein RadA</fullName>
    </recommendedName>
</protein>
<evidence type="ECO:0000256" key="4">
    <source>
        <dbReference type="ARBA" id="ARBA00022771"/>
    </source>
</evidence>
<dbReference type="InterPro" id="IPR014721">
    <property type="entry name" value="Ribsml_uS5_D2-typ_fold_subgr"/>
</dbReference>
<keyword evidence="10 11" id="KW-0234">DNA repair</keyword>
<dbReference type="HAMAP" id="MF_01498">
    <property type="entry name" value="RadA_bact"/>
    <property type="match status" value="1"/>
</dbReference>
<keyword evidence="7 11" id="KW-0067">ATP-binding</keyword>
<dbReference type="NCBIfam" id="TIGR00416">
    <property type="entry name" value="sms"/>
    <property type="match status" value="1"/>
</dbReference>
<comment type="function">
    <text evidence="11">Plays a role in repairing double-strand DNA breaks, probably involving stabilizing or processing branched DNA or blocked replication forks.</text>
</comment>
<keyword evidence="6 13" id="KW-0862">Zinc</keyword>
<dbReference type="EMBL" id="JAHZUY010000052">
    <property type="protein sequence ID" value="MBW8270770.1"/>
    <property type="molecule type" value="Genomic_DNA"/>
</dbReference>
<dbReference type="PANTHER" id="PTHR32472">
    <property type="entry name" value="DNA REPAIR PROTEIN RADA"/>
    <property type="match status" value="1"/>
</dbReference>
<evidence type="ECO:0000256" key="9">
    <source>
        <dbReference type="ARBA" id="ARBA00023125"/>
    </source>
</evidence>
<evidence type="ECO:0000259" key="15">
    <source>
        <dbReference type="PROSITE" id="PS50162"/>
    </source>
</evidence>
<evidence type="ECO:0000313" key="16">
    <source>
        <dbReference type="EMBL" id="MBW8270770.1"/>
    </source>
</evidence>
<evidence type="ECO:0000256" key="3">
    <source>
        <dbReference type="ARBA" id="ARBA00022763"/>
    </source>
</evidence>
<dbReference type="InterPro" id="IPR027417">
    <property type="entry name" value="P-loop_NTPase"/>
</dbReference>
<keyword evidence="1 11" id="KW-0479">Metal-binding</keyword>
<feature type="binding site" evidence="11">
    <location>
        <begin position="95"/>
        <end position="102"/>
    </location>
    <ligand>
        <name>ATP</name>
        <dbReference type="ChEBI" id="CHEBI:30616"/>
    </ligand>
</feature>
<evidence type="ECO:0000256" key="7">
    <source>
        <dbReference type="ARBA" id="ARBA00022840"/>
    </source>
</evidence>
<accession>A0ABS7F558</accession>
<dbReference type="SUPFAM" id="SSF52540">
    <property type="entry name" value="P-loop containing nucleoside triphosphate hydrolases"/>
    <property type="match status" value="1"/>
</dbReference>
<evidence type="ECO:0000256" key="12">
    <source>
        <dbReference type="NCBIfam" id="TIGR00416"/>
    </source>
</evidence>
<dbReference type="InterPro" id="IPR041166">
    <property type="entry name" value="Rubredoxin_2"/>
</dbReference>
<comment type="caution">
    <text evidence="16">The sequence shown here is derived from an EMBL/GenBank/DDBJ whole genome shotgun (WGS) entry which is preliminary data.</text>
</comment>
<evidence type="ECO:0000256" key="13">
    <source>
        <dbReference type="RuleBase" id="RU003555"/>
    </source>
</evidence>
<dbReference type="PROSITE" id="PS50162">
    <property type="entry name" value="RECA_2"/>
    <property type="match status" value="1"/>
</dbReference>
<comment type="function">
    <text evidence="13">DNA-dependent ATPase involved in processing of recombination intermediates, plays a role in repairing DNA breaks. Stimulates the branch migration of RecA-mediated strand transfer reactions, allowing the 3' invading strand to extend heteroduplex DNA faster. Binds ssDNA in the presence of ADP but not other nucleotides, has ATPase activity that is stimulated by ssDNA and various branched DNA structures, but inhibited by SSB. Does not have RecA's homology-searching function.</text>
</comment>
<dbReference type="SUPFAM" id="SSF54211">
    <property type="entry name" value="Ribosomal protein S5 domain 2-like"/>
    <property type="match status" value="1"/>
</dbReference>
<dbReference type="InterPro" id="IPR020588">
    <property type="entry name" value="RecA_ATP-bd"/>
</dbReference>
<feature type="short sequence motif" description="RadA KNRFG motif" evidence="11">
    <location>
        <begin position="252"/>
        <end position="256"/>
    </location>
</feature>
<evidence type="ECO:0000256" key="8">
    <source>
        <dbReference type="ARBA" id="ARBA00023016"/>
    </source>
</evidence>
<dbReference type="SMART" id="SM00382">
    <property type="entry name" value="AAA"/>
    <property type="match status" value="1"/>
</dbReference>